<proteinExistence type="inferred from homology"/>
<protein>
    <submittedName>
        <fullName evidence="5">Ribose 5-phosphate isomerase B</fullName>
        <ecNumber evidence="5">5.3.1.6</ecNumber>
    </submittedName>
</protein>
<feature type="active site" description="Proton donor" evidence="3">
    <location>
        <position position="98"/>
    </location>
</feature>
<dbReference type="NCBIfam" id="TIGR01120">
    <property type="entry name" value="rpiB"/>
    <property type="match status" value="1"/>
</dbReference>
<comment type="similarity">
    <text evidence="1">Belongs to the LacAB/RpiB family.</text>
</comment>
<feature type="binding site" evidence="4">
    <location>
        <position position="132"/>
    </location>
    <ligand>
        <name>D-ribulose 5-phosphate</name>
        <dbReference type="ChEBI" id="CHEBI:58121"/>
    </ligand>
</feature>
<dbReference type="Pfam" id="PF02502">
    <property type="entry name" value="LacAB_rpiB"/>
    <property type="match status" value="1"/>
</dbReference>
<accession>A0A5D0RB20</accession>
<dbReference type="EC" id="5.3.1.6" evidence="5"/>
<keyword evidence="2 5" id="KW-0413">Isomerase</keyword>
<sequence>MKISIGNDHAGTDYKFAIIKHLEGKGHQVTNYGTDSNDSVDYPDFVHPVAKDVESKKADFGIIICGSGNGANMTANKHQAVRSALCWTTEITALARQHNNANILSIPARYTSVQQAIAMVDTFLETAFEGGRHQNRVEKISTSC</sequence>
<dbReference type="PANTHER" id="PTHR30345:SF0">
    <property type="entry name" value="DNA DAMAGE-REPAIR_TOLERATION PROTEIN DRT102"/>
    <property type="match status" value="1"/>
</dbReference>
<evidence type="ECO:0000256" key="4">
    <source>
        <dbReference type="PIRSR" id="PIRSR005384-2"/>
    </source>
</evidence>
<reference evidence="5 6" key="1">
    <citation type="submission" date="2019-08" db="EMBL/GenBank/DDBJ databases">
        <title>Genomes of Antarctic Bizionia species.</title>
        <authorList>
            <person name="Bowman J.P."/>
        </authorList>
    </citation>
    <scope>NUCLEOTIDE SEQUENCE [LARGE SCALE GENOMIC DNA]</scope>
    <source>
        <strain evidence="5 6">ADA-4</strain>
    </source>
</reference>
<feature type="binding site" evidence="4">
    <location>
        <position position="99"/>
    </location>
    <ligand>
        <name>D-ribulose 5-phosphate</name>
        <dbReference type="ChEBI" id="CHEBI:58121"/>
    </ligand>
</feature>
<feature type="binding site" evidence="4">
    <location>
        <position position="136"/>
    </location>
    <ligand>
        <name>D-ribulose 5-phosphate</name>
        <dbReference type="ChEBI" id="CHEBI:58121"/>
    </ligand>
</feature>
<evidence type="ECO:0000256" key="3">
    <source>
        <dbReference type="PIRSR" id="PIRSR005384-1"/>
    </source>
</evidence>
<organism evidence="5 6">
    <name type="scientific">Bizionia myxarmorum</name>
    <dbReference type="NCBI Taxonomy" id="291186"/>
    <lineage>
        <taxon>Bacteria</taxon>
        <taxon>Pseudomonadati</taxon>
        <taxon>Bacteroidota</taxon>
        <taxon>Flavobacteriia</taxon>
        <taxon>Flavobacteriales</taxon>
        <taxon>Flavobacteriaceae</taxon>
        <taxon>Bizionia</taxon>
    </lineage>
</organism>
<feature type="binding site" evidence="4">
    <location>
        <begin position="66"/>
        <end position="70"/>
    </location>
    <ligand>
        <name>D-ribulose 5-phosphate</name>
        <dbReference type="ChEBI" id="CHEBI:58121"/>
    </ligand>
</feature>
<feature type="binding site" evidence="4">
    <location>
        <position position="109"/>
    </location>
    <ligand>
        <name>D-ribulose 5-phosphate</name>
        <dbReference type="ChEBI" id="CHEBI:58121"/>
    </ligand>
</feature>
<dbReference type="NCBIfam" id="TIGR00689">
    <property type="entry name" value="rpiB_lacA_lacB"/>
    <property type="match status" value="1"/>
</dbReference>
<dbReference type="NCBIfam" id="NF004051">
    <property type="entry name" value="PRK05571.1"/>
    <property type="match status" value="1"/>
</dbReference>
<evidence type="ECO:0000313" key="5">
    <source>
        <dbReference type="EMBL" id="TYB78712.1"/>
    </source>
</evidence>
<name>A0A5D0RB20_9FLAO</name>
<evidence type="ECO:0000256" key="1">
    <source>
        <dbReference type="ARBA" id="ARBA00008754"/>
    </source>
</evidence>
<dbReference type="InterPro" id="IPR004785">
    <property type="entry name" value="RpiB"/>
</dbReference>
<dbReference type="AlphaFoldDB" id="A0A5D0RB20"/>
<feature type="active site" description="Proton acceptor" evidence="3">
    <location>
        <position position="65"/>
    </location>
</feature>
<dbReference type="Gene3D" id="3.40.1400.10">
    <property type="entry name" value="Sugar-phosphate isomerase, RpiB/LacA/LacB"/>
    <property type="match status" value="1"/>
</dbReference>
<dbReference type="PIRSF" id="PIRSF005384">
    <property type="entry name" value="RpiB_LacA_B"/>
    <property type="match status" value="1"/>
</dbReference>
<evidence type="ECO:0000256" key="2">
    <source>
        <dbReference type="ARBA" id="ARBA00023235"/>
    </source>
</evidence>
<dbReference type="InterPro" id="IPR036569">
    <property type="entry name" value="RpiB_LacA_LacB_sf"/>
</dbReference>
<dbReference type="GO" id="GO:0004751">
    <property type="term" value="F:ribose-5-phosphate isomerase activity"/>
    <property type="evidence" value="ECO:0007669"/>
    <property type="project" value="UniProtKB-EC"/>
</dbReference>
<dbReference type="GO" id="GO:0019316">
    <property type="term" value="P:D-allose catabolic process"/>
    <property type="evidence" value="ECO:0007669"/>
    <property type="project" value="TreeGrafter"/>
</dbReference>
<dbReference type="GO" id="GO:0009052">
    <property type="term" value="P:pentose-phosphate shunt, non-oxidative branch"/>
    <property type="evidence" value="ECO:0007669"/>
    <property type="project" value="TreeGrafter"/>
</dbReference>
<dbReference type="EMBL" id="VSKK01000001">
    <property type="protein sequence ID" value="TYB78712.1"/>
    <property type="molecule type" value="Genomic_DNA"/>
</dbReference>
<dbReference type="SUPFAM" id="SSF89623">
    <property type="entry name" value="Ribose/Galactose isomerase RpiB/AlsB"/>
    <property type="match status" value="1"/>
</dbReference>
<feature type="binding site" evidence="4">
    <location>
        <begin position="8"/>
        <end position="9"/>
    </location>
    <ligand>
        <name>D-ribulose 5-phosphate</name>
        <dbReference type="ChEBI" id="CHEBI:58121"/>
    </ligand>
</feature>
<dbReference type="RefSeq" id="WP_148402449.1">
    <property type="nucleotide sequence ID" value="NZ_VSKK01000001.1"/>
</dbReference>
<dbReference type="OrthoDB" id="1778624at2"/>
<dbReference type="InterPro" id="IPR003500">
    <property type="entry name" value="RpiB_LacA_LacB"/>
</dbReference>
<dbReference type="PANTHER" id="PTHR30345">
    <property type="entry name" value="RIBOSE-5-PHOSPHATE ISOMERASE B"/>
    <property type="match status" value="1"/>
</dbReference>
<evidence type="ECO:0000313" key="6">
    <source>
        <dbReference type="Proteomes" id="UP000323720"/>
    </source>
</evidence>
<dbReference type="Proteomes" id="UP000323720">
    <property type="component" value="Unassembled WGS sequence"/>
</dbReference>
<keyword evidence="6" id="KW-1185">Reference proteome</keyword>
<comment type="caution">
    <text evidence="5">The sequence shown here is derived from an EMBL/GenBank/DDBJ whole genome shotgun (WGS) entry which is preliminary data.</text>
</comment>
<gene>
    <name evidence="5" type="primary">rpiB</name>
    <name evidence="5" type="ORF">ES674_02735</name>
</gene>